<reference evidence="12" key="1">
    <citation type="submission" date="2021-04" db="EMBL/GenBank/DDBJ databases">
        <title>First draft genome resource for Brassicaceae pathogens Fusarium oxysporum f. sp. raphani and Fusarium oxysporum f. sp. rapae.</title>
        <authorList>
            <person name="Asai S."/>
        </authorList>
    </citation>
    <scope>NUCLEOTIDE SEQUENCE</scope>
    <source>
        <strain evidence="12">Tf1208</strain>
    </source>
</reference>
<keyword evidence="2 9" id="KW-0227">DNA damage</keyword>
<keyword evidence="1 9" id="KW-0547">Nucleotide-binding</keyword>
<dbReference type="AlphaFoldDB" id="A0A8J5NPL5"/>
<evidence type="ECO:0000256" key="10">
    <source>
        <dbReference type="SAM" id="MobiDB-lite"/>
    </source>
</evidence>
<dbReference type="GO" id="GO:0000723">
    <property type="term" value="P:telomere maintenance"/>
    <property type="evidence" value="ECO:0007669"/>
    <property type="project" value="InterPro"/>
</dbReference>
<evidence type="ECO:0000313" key="13">
    <source>
        <dbReference type="Proteomes" id="UP000694050"/>
    </source>
</evidence>
<evidence type="ECO:0000256" key="2">
    <source>
        <dbReference type="ARBA" id="ARBA00022763"/>
    </source>
</evidence>
<comment type="catalytic activity">
    <reaction evidence="9">
        <text>ATP + H2O = ADP + phosphate + H(+)</text>
        <dbReference type="Rhea" id="RHEA:13065"/>
        <dbReference type="ChEBI" id="CHEBI:15377"/>
        <dbReference type="ChEBI" id="CHEBI:15378"/>
        <dbReference type="ChEBI" id="CHEBI:30616"/>
        <dbReference type="ChEBI" id="CHEBI:43474"/>
        <dbReference type="ChEBI" id="CHEBI:456216"/>
        <dbReference type="EC" id="5.6.2.3"/>
    </reaction>
</comment>
<evidence type="ECO:0000256" key="8">
    <source>
        <dbReference type="ARBA" id="ARBA00023235"/>
    </source>
</evidence>
<keyword evidence="7 9" id="KW-0234">DNA repair</keyword>
<evidence type="ECO:0000256" key="6">
    <source>
        <dbReference type="ARBA" id="ARBA00023125"/>
    </source>
</evidence>
<dbReference type="EC" id="5.6.2.3" evidence="9"/>
<feature type="compositionally biased region" description="Basic and acidic residues" evidence="10">
    <location>
        <begin position="60"/>
        <end position="71"/>
    </location>
</feature>
<proteinExistence type="inferred from homology"/>
<evidence type="ECO:0000256" key="5">
    <source>
        <dbReference type="ARBA" id="ARBA00022840"/>
    </source>
</evidence>
<dbReference type="InterPro" id="IPR003593">
    <property type="entry name" value="AAA+_ATPase"/>
</dbReference>
<keyword evidence="6" id="KW-0238">DNA-binding</keyword>
<dbReference type="SMART" id="SM00382">
    <property type="entry name" value="AAA"/>
    <property type="match status" value="1"/>
</dbReference>
<protein>
    <recommendedName>
        <fullName evidence="9">ATP-dependent DNA helicase</fullName>
        <ecNumber evidence="9">5.6.2.3</ecNumber>
    </recommendedName>
</protein>
<feature type="region of interest" description="Disordered" evidence="10">
    <location>
        <begin position="54"/>
        <end position="83"/>
    </location>
</feature>
<dbReference type="GO" id="GO:0043139">
    <property type="term" value="F:5'-3' DNA helicase activity"/>
    <property type="evidence" value="ECO:0007669"/>
    <property type="project" value="UniProtKB-EC"/>
</dbReference>
<evidence type="ECO:0000256" key="3">
    <source>
        <dbReference type="ARBA" id="ARBA00022801"/>
    </source>
</evidence>
<dbReference type="CDD" id="cd18809">
    <property type="entry name" value="SF1_C_RecD"/>
    <property type="match status" value="1"/>
</dbReference>
<name>A0A8J5NPL5_FUSOX</name>
<keyword evidence="4 9" id="KW-0347">Helicase</keyword>
<evidence type="ECO:0000256" key="4">
    <source>
        <dbReference type="ARBA" id="ARBA00022806"/>
    </source>
</evidence>
<comment type="cofactor">
    <cofactor evidence="9">
        <name>Mg(2+)</name>
        <dbReference type="ChEBI" id="CHEBI:18420"/>
    </cofactor>
</comment>
<keyword evidence="9" id="KW-0233">DNA recombination</keyword>
<feature type="region of interest" description="Disordered" evidence="10">
    <location>
        <begin position="144"/>
        <end position="209"/>
    </location>
</feature>
<keyword evidence="8" id="KW-0413">Isomerase</keyword>
<evidence type="ECO:0000256" key="1">
    <source>
        <dbReference type="ARBA" id="ARBA00022741"/>
    </source>
</evidence>
<dbReference type="Pfam" id="PF21530">
    <property type="entry name" value="Pif1_2B_dom"/>
    <property type="match status" value="1"/>
</dbReference>
<evidence type="ECO:0000259" key="11">
    <source>
        <dbReference type="SMART" id="SM00382"/>
    </source>
</evidence>
<dbReference type="EMBL" id="JAELUQ010000013">
    <property type="protein sequence ID" value="KAG7404010.1"/>
    <property type="molecule type" value="Genomic_DNA"/>
</dbReference>
<organism evidence="12 13">
    <name type="scientific">Fusarium oxysporum f. sp. rapae</name>
    <dbReference type="NCBI Taxonomy" id="485398"/>
    <lineage>
        <taxon>Eukaryota</taxon>
        <taxon>Fungi</taxon>
        <taxon>Dikarya</taxon>
        <taxon>Ascomycota</taxon>
        <taxon>Pezizomycotina</taxon>
        <taxon>Sordariomycetes</taxon>
        <taxon>Hypocreomycetidae</taxon>
        <taxon>Hypocreales</taxon>
        <taxon>Nectriaceae</taxon>
        <taxon>Fusarium</taxon>
        <taxon>Fusarium oxysporum species complex</taxon>
    </lineage>
</organism>
<gene>
    <name evidence="12" type="primary">PIF1-7</name>
    <name evidence="12" type="ORF">Forpe1208_v015687</name>
</gene>
<feature type="domain" description="AAA+ ATPase" evidence="11">
    <location>
        <begin position="267"/>
        <end position="404"/>
    </location>
</feature>
<dbReference type="Pfam" id="PF05970">
    <property type="entry name" value="PIF1"/>
    <property type="match status" value="1"/>
</dbReference>
<keyword evidence="5 9" id="KW-0067">ATP-binding</keyword>
<feature type="compositionally biased region" description="Polar residues" evidence="10">
    <location>
        <begin position="766"/>
        <end position="781"/>
    </location>
</feature>
<evidence type="ECO:0000256" key="9">
    <source>
        <dbReference type="RuleBase" id="RU363044"/>
    </source>
</evidence>
<keyword evidence="3 9" id="KW-0378">Hydrolase</keyword>
<dbReference type="InterPro" id="IPR049163">
    <property type="entry name" value="Pif1-like_2B_dom"/>
</dbReference>
<dbReference type="Proteomes" id="UP000694050">
    <property type="component" value="Unassembled WGS sequence"/>
</dbReference>
<comment type="caution">
    <text evidence="12">The sequence shown here is derived from an EMBL/GenBank/DDBJ whole genome shotgun (WGS) entry which is preliminary data.</text>
</comment>
<dbReference type="GO" id="GO:0005524">
    <property type="term" value="F:ATP binding"/>
    <property type="evidence" value="ECO:0007669"/>
    <property type="project" value="UniProtKB-KW"/>
</dbReference>
<accession>A0A8J5NPL5</accession>
<dbReference type="InterPro" id="IPR051055">
    <property type="entry name" value="PIF1_helicase"/>
</dbReference>
<sequence length="787" mass="88355">MQLEWLSESDPSCAYSGVRIQEGAGKPGRAVWLDEKHHGHITARIRLGLERVRGANGEGSRSRQDTLEQRLPETSQEYPRRTPEGARIASPVAHRQRWLCNDLICPTISIQLTASFLPLAALGTAHGPQIPSLPFAKDEIHFSPQAPITPATPSPRSSMAGTKRKRPYGASMTPSRPLPEAIIDISSDSDSDSEPTPKAQRSQLPDQIERDDDGFLSISFLSDDEEDESPSQAKPRVQGILANPMDKRDTEPTLCKEQQDVVDLILRGRNVFYTGSAGCGKSTVLKAVVKKLEDMGKIVNIVAPTGRAALQVNGMSTWSYMGWTPDHFKYDLNRLIKEGFRKHIRKRIKGTDVLIIDEISMVENHHLERMNHCITAVRCWNDYEDRMERDPPPFGGLQLIVTGDFCQLPPVKPFQFCYLCGGEMLPNDDDTKFNCDECHGPFEETDKWAFKSMAWKKAKFEHVHLREIHRQKDQTFIQMLQKCRLGIPFSRDETKTLMDHPCKVGGAAQLLCMKHEVNKVNRENFNKLKTPTVDYQAIDEFEWNPKHEHLYHYNKRNSDGTLAACRDHRLQPEVILRVGMLVVLQVNLSISAGLCNGSQGIICGFEDYDPKVLPRARRKDDISPPWQIINGEHAKLREVQIAKFKATKWPVVKFQNGKTRTIFANCMVNSYGKEPYSLLHRTQIPLLPGWAISVHMSQGMTLNRVIVNLSRAFAEGQVYVALSRATSLEGLKIDGDAEGLVIGNGGNEDVQKFLLEKFGKGLFDSASSQRSLDAPSPSSCSVVELDD</sequence>
<dbReference type="PANTHER" id="PTHR47642">
    <property type="entry name" value="ATP-DEPENDENT DNA HELICASE"/>
    <property type="match status" value="1"/>
</dbReference>
<evidence type="ECO:0000313" key="12">
    <source>
        <dbReference type="EMBL" id="KAG7404010.1"/>
    </source>
</evidence>
<feature type="region of interest" description="Disordered" evidence="10">
    <location>
        <begin position="766"/>
        <end position="787"/>
    </location>
</feature>
<dbReference type="GO" id="GO:0006310">
    <property type="term" value="P:DNA recombination"/>
    <property type="evidence" value="ECO:0007669"/>
    <property type="project" value="UniProtKB-KW"/>
</dbReference>
<dbReference type="InterPro" id="IPR010285">
    <property type="entry name" value="DNA_helicase_pif1-like_DEAD"/>
</dbReference>
<dbReference type="PANTHER" id="PTHR47642:SF5">
    <property type="entry name" value="ATP-DEPENDENT DNA HELICASE"/>
    <property type="match status" value="1"/>
</dbReference>
<comment type="similarity">
    <text evidence="9">Belongs to the helicase family.</text>
</comment>
<dbReference type="GO" id="GO:0016787">
    <property type="term" value="F:hydrolase activity"/>
    <property type="evidence" value="ECO:0007669"/>
    <property type="project" value="UniProtKB-KW"/>
</dbReference>
<dbReference type="GO" id="GO:0006281">
    <property type="term" value="P:DNA repair"/>
    <property type="evidence" value="ECO:0007669"/>
    <property type="project" value="UniProtKB-KW"/>
</dbReference>
<evidence type="ECO:0000256" key="7">
    <source>
        <dbReference type="ARBA" id="ARBA00023204"/>
    </source>
</evidence>